<feature type="transmembrane region" description="Helical" evidence="2">
    <location>
        <begin position="164"/>
        <end position="186"/>
    </location>
</feature>
<evidence type="ECO:0000313" key="4">
    <source>
        <dbReference type="Proteomes" id="UP000005408"/>
    </source>
</evidence>
<sequence length="310" mass="34210">MALHRSPLSTRRGSKNDSQKDEDDSENNGYVQVLVKPLEQGNLSLVLNWLGGTASKISCQHQGAVYGVVLAVSLVIGYQLLRCDIGSVFHRLCGILVPMFTIIQSFFWLSVGLRKTWSCTSVYLLFASCFVGEAIAQIFIQSWCEEDGPSLEPGDKGIENYSQITQPLVVFVVLFAVCSASVFSTLETQHSAAVIFLVSFTRFLACSTLGDFPQNLRPYVSYVCGLTGIIISKYMETLFKPQINNFMTQDGKIPAYKRRSSSSSQGGFPAARTTANHTRDRRVSLPALGKSQIDFLRYPNKVTPAALCLF</sequence>
<feature type="region of interest" description="Disordered" evidence="1">
    <location>
        <begin position="1"/>
        <end position="27"/>
    </location>
</feature>
<reference evidence="3" key="1">
    <citation type="submission" date="2022-08" db="UniProtKB">
        <authorList>
            <consortium name="EnsemblMetazoa"/>
        </authorList>
    </citation>
    <scope>IDENTIFICATION</scope>
    <source>
        <strain evidence="3">05x7-T-G4-1.051#20</strain>
    </source>
</reference>
<keyword evidence="2" id="KW-0812">Transmembrane</keyword>
<feature type="transmembrane region" description="Helical" evidence="2">
    <location>
        <begin position="87"/>
        <end position="110"/>
    </location>
</feature>
<keyword evidence="2" id="KW-0472">Membrane</keyword>
<feature type="transmembrane region" description="Helical" evidence="2">
    <location>
        <begin position="63"/>
        <end position="81"/>
    </location>
</feature>
<keyword evidence="2" id="KW-1133">Transmembrane helix</keyword>
<accession>A0A8W8J446</accession>
<protein>
    <submittedName>
        <fullName evidence="3">Uncharacterized protein</fullName>
    </submittedName>
</protein>
<feature type="transmembrane region" description="Helical" evidence="2">
    <location>
        <begin position="122"/>
        <end position="144"/>
    </location>
</feature>
<organism evidence="3 4">
    <name type="scientific">Magallana gigas</name>
    <name type="common">Pacific oyster</name>
    <name type="synonym">Crassostrea gigas</name>
    <dbReference type="NCBI Taxonomy" id="29159"/>
    <lineage>
        <taxon>Eukaryota</taxon>
        <taxon>Metazoa</taxon>
        <taxon>Spiralia</taxon>
        <taxon>Lophotrochozoa</taxon>
        <taxon>Mollusca</taxon>
        <taxon>Bivalvia</taxon>
        <taxon>Autobranchia</taxon>
        <taxon>Pteriomorphia</taxon>
        <taxon>Ostreida</taxon>
        <taxon>Ostreoidea</taxon>
        <taxon>Ostreidae</taxon>
        <taxon>Magallana</taxon>
    </lineage>
</organism>
<keyword evidence="4" id="KW-1185">Reference proteome</keyword>
<dbReference type="EnsemblMetazoa" id="G17156.1">
    <property type="protein sequence ID" value="G17156.1:cds"/>
    <property type="gene ID" value="G17156"/>
</dbReference>
<dbReference type="AlphaFoldDB" id="A0A8W8J446"/>
<feature type="region of interest" description="Disordered" evidence="1">
    <location>
        <begin position="256"/>
        <end position="277"/>
    </location>
</feature>
<evidence type="ECO:0000313" key="3">
    <source>
        <dbReference type="EnsemblMetazoa" id="G17156.1:cds"/>
    </source>
</evidence>
<dbReference type="Proteomes" id="UP000005408">
    <property type="component" value="Unassembled WGS sequence"/>
</dbReference>
<evidence type="ECO:0000256" key="1">
    <source>
        <dbReference type="SAM" id="MobiDB-lite"/>
    </source>
</evidence>
<proteinExistence type="predicted"/>
<evidence type="ECO:0000256" key="2">
    <source>
        <dbReference type="SAM" id="Phobius"/>
    </source>
</evidence>
<name>A0A8W8J446_MAGGI</name>